<name>D4DHH9_TRIVH</name>
<dbReference type="OrthoDB" id="5334845at2759"/>
<evidence type="ECO:0000313" key="4">
    <source>
        <dbReference type="EMBL" id="EFE38709.1"/>
    </source>
</evidence>
<dbReference type="PANTHER" id="PTHR43775">
    <property type="entry name" value="FATTY ACID SYNTHASE"/>
    <property type="match status" value="1"/>
</dbReference>
<dbReference type="HOGENOM" id="CLU_348235_0_0_1"/>
<dbReference type="SUPFAM" id="SSF51735">
    <property type="entry name" value="NAD(P)-binding Rossmann-fold domains"/>
    <property type="match status" value="3"/>
</dbReference>
<reference evidence="5" key="1">
    <citation type="journal article" date="2011" name="Genome Biol.">
        <title>Comparative and functional genomics provide insights into the pathogenicity of dermatophytic fungi.</title>
        <authorList>
            <person name="Burmester A."/>
            <person name="Shelest E."/>
            <person name="Gloeckner G."/>
            <person name="Heddergott C."/>
            <person name="Schindler S."/>
            <person name="Staib P."/>
            <person name="Heidel A."/>
            <person name="Felder M."/>
            <person name="Petzold A."/>
            <person name="Szafranski K."/>
            <person name="Feuermann M."/>
            <person name="Pedruzzi I."/>
            <person name="Priebe S."/>
            <person name="Groth M."/>
            <person name="Winkler R."/>
            <person name="Li W."/>
            <person name="Kniemeyer O."/>
            <person name="Schroeckh V."/>
            <person name="Hertweck C."/>
            <person name="Hube B."/>
            <person name="White T.C."/>
            <person name="Platzer M."/>
            <person name="Guthke R."/>
            <person name="Heitman J."/>
            <person name="Woestemeyer J."/>
            <person name="Zipfel P.F."/>
            <person name="Monod M."/>
            <person name="Brakhage A.A."/>
        </authorList>
    </citation>
    <scope>NUCLEOTIDE SEQUENCE [LARGE SCALE GENOMIC DNA]</scope>
    <source>
        <strain evidence="5">HKI 0517</strain>
    </source>
</reference>
<accession>D4DHH9</accession>
<dbReference type="GeneID" id="9577676"/>
<dbReference type="GO" id="GO:0006633">
    <property type="term" value="P:fatty acid biosynthetic process"/>
    <property type="evidence" value="ECO:0007669"/>
    <property type="project" value="TreeGrafter"/>
</dbReference>
<dbReference type="InterPro" id="IPR001227">
    <property type="entry name" value="Ac_transferase_dom_sf"/>
</dbReference>
<organism evidence="4 5">
    <name type="scientific">Trichophyton verrucosum (strain HKI 0517)</name>
    <dbReference type="NCBI Taxonomy" id="663202"/>
    <lineage>
        <taxon>Eukaryota</taxon>
        <taxon>Fungi</taxon>
        <taxon>Dikarya</taxon>
        <taxon>Ascomycota</taxon>
        <taxon>Pezizomycotina</taxon>
        <taxon>Eurotiomycetes</taxon>
        <taxon>Eurotiomycetidae</taxon>
        <taxon>Onygenales</taxon>
        <taxon>Arthrodermataceae</taxon>
        <taxon>Trichophyton</taxon>
    </lineage>
</organism>
<protein>
    <recommendedName>
        <fullName evidence="3">Enoyl reductase (ER) domain-containing protein</fullName>
    </recommendedName>
</protein>
<evidence type="ECO:0000259" key="3">
    <source>
        <dbReference type="SMART" id="SM00829"/>
    </source>
</evidence>
<keyword evidence="5" id="KW-1185">Reference proteome</keyword>
<gene>
    <name evidence="4" type="ORF">TRV_06635</name>
</gene>
<dbReference type="GO" id="GO:0004312">
    <property type="term" value="F:fatty acid synthase activity"/>
    <property type="evidence" value="ECO:0007669"/>
    <property type="project" value="TreeGrafter"/>
</dbReference>
<evidence type="ECO:0000256" key="1">
    <source>
        <dbReference type="ARBA" id="ARBA00022450"/>
    </source>
</evidence>
<dbReference type="Gene3D" id="3.40.366.10">
    <property type="entry name" value="Malonyl-Coenzyme A Acyl Carrier Protein, domain 2"/>
    <property type="match status" value="1"/>
</dbReference>
<dbReference type="InterPro" id="IPR042104">
    <property type="entry name" value="PKS_dehydratase_sf"/>
</dbReference>
<dbReference type="Pfam" id="PF00698">
    <property type="entry name" value="Acyl_transf_1"/>
    <property type="match status" value="1"/>
</dbReference>
<evidence type="ECO:0000256" key="2">
    <source>
        <dbReference type="ARBA" id="ARBA00022553"/>
    </source>
</evidence>
<dbReference type="CDD" id="cd05195">
    <property type="entry name" value="enoyl_red"/>
    <property type="match status" value="1"/>
</dbReference>
<evidence type="ECO:0000313" key="5">
    <source>
        <dbReference type="Proteomes" id="UP000008383"/>
    </source>
</evidence>
<dbReference type="Proteomes" id="UP000008383">
    <property type="component" value="Unassembled WGS sequence"/>
</dbReference>
<sequence>MSGNSTGRCGFYFELAIKRWRECYKSVRTSVCLNIVSTNFATFSGDSPQLISIEDLKINVPYHIRVMDPFEEALMQSLSAIQDREADFTLYSTAITTKETETYLTGEYWFHNIRRPVRYLEAVSEVLKDGYTLRVEIGPSLLAQLEVIPATHDFIISSRIADAKPDDPWQIISREVVNINKILFELRERGLVSGTATPFAVHRRYGDLGMRYLFALVVLPKALHQEAARFRIHPALLDASLHTLYGDQQYIGSPMEIHLPPLYHRRSANVDTCGAVSTATASLWAGVASFLSQSIILTSSGDSAIDPQVNLVLTIHAIMEIANHLHSRKGATTVIVISKGACMTPVDSHCDPFSSAPQTAVRVAANELPWVRFRLVDLLFGESNKHLRLLESELCRGRLRCDQNVVAWRPEGAFVKRLILLNPEHEGCKDCKPVHIMPARCGRYFAEPDPGGSVDGIKFRQCVPWSDVLGAEDVGMDIHYAGLNFNDIINNLGLSNERAVSMSLSGLTLGISGVGEKVKGLEVGCEFVAGVASCISGNLITNQSLVHFKPKSRDLAQAAAGGELGAHVYATAGRPERREAVANMQGVRGAFDSHSVSFHDAVKKATNRRGVGVELNSLAGEPLAALAECLASFGRPVEIGKINICHNRRLDLEQFGQDCSFFIFNMDRLVKKSRRDITNCKLQLPSGQSYLITGVAGGLSLQLAKFLADRVQNIALVSQSGPKSGDSRATTECLRRLGVEVWVELADTTTTKKVHSLFSHERGWPAVSGIVHCAAVSGNVTLKDTATDSFRRTFDPKQKASGIFTKSQKA</sequence>
<dbReference type="PANTHER" id="PTHR43775:SF37">
    <property type="entry name" value="SI:DKEY-61P9.11"/>
    <property type="match status" value="1"/>
</dbReference>
<dbReference type="Gene3D" id="3.90.180.10">
    <property type="entry name" value="Medium-chain alcohol dehydrogenases, catalytic domain"/>
    <property type="match status" value="2"/>
</dbReference>
<dbReference type="InterPro" id="IPR016035">
    <property type="entry name" value="Acyl_Trfase/lysoPLipase"/>
</dbReference>
<dbReference type="InterPro" id="IPR020843">
    <property type="entry name" value="ER"/>
</dbReference>
<dbReference type="SMART" id="SM00829">
    <property type="entry name" value="PKS_ER"/>
    <property type="match status" value="1"/>
</dbReference>
<dbReference type="Pfam" id="PF08659">
    <property type="entry name" value="KR"/>
    <property type="match status" value="1"/>
</dbReference>
<dbReference type="Gene3D" id="3.40.50.720">
    <property type="entry name" value="NAD(P)-binding Rossmann-like Domain"/>
    <property type="match status" value="2"/>
</dbReference>
<dbReference type="EMBL" id="ACYE01000380">
    <property type="protein sequence ID" value="EFE38709.1"/>
    <property type="molecule type" value="Genomic_DNA"/>
</dbReference>
<dbReference type="GO" id="GO:0016491">
    <property type="term" value="F:oxidoreductase activity"/>
    <property type="evidence" value="ECO:0007669"/>
    <property type="project" value="InterPro"/>
</dbReference>
<dbReference type="SUPFAM" id="SSF52151">
    <property type="entry name" value="FabD/lysophospholipase-like"/>
    <property type="match status" value="1"/>
</dbReference>
<comment type="caution">
    <text evidence="4">The sequence shown here is derived from an EMBL/GenBank/DDBJ whole genome shotgun (WGS) entry which is preliminary data.</text>
</comment>
<keyword evidence="1" id="KW-0596">Phosphopantetheine</keyword>
<dbReference type="InterPro" id="IPR013968">
    <property type="entry name" value="PKS_KR"/>
</dbReference>
<dbReference type="Gene3D" id="3.10.129.110">
    <property type="entry name" value="Polyketide synthase dehydratase"/>
    <property type="match status" value="1"/>
</dbReference>
<dbReference type="InterPro" id="IPR050091">
    <property type="entry name" value="PKS_NRPS_Biosynth_Enz"/>
</dbReference>
<dbReference type="KEGG" id="tve:TRV_06635"/>
<keyword evidence="2" id="KW-0597">Phosphoprotein</keyword>
<feature type="domain" description="Enoyl reductase (ER)" evidence="3">
    <location>
        <begin position="452"/>
        <end position="707"/>
    </location>
</feature>
<proteinExistence type="predicted"/>
<dbReference type="RefSeq" id="XP_003019354.1">
    <property type="nucleotide sequence ID" value="XM_003019308.1"/>
</dbReference>
<dbReference type="InterPro" id="IPR014043">
    <property type="entry name" value="Acyl_transferase_dom"/>
</dbReference>
<dbReference type="InterPro" id="IPR036291">
    <property type="entry name" value="NAD(P)-bd_dom_sf"/>
</dbReference>
<dbReference type="AlphaFoldDB" id="D4DHH9"/>